<dbReference type="SMART" id="SM00387">
    <property type="entry name" value="HATPase_c"/>
    <property type="match status" value="1"/>
</dbReference>
<dbReference type="Gene3D" id="1.10.287.130">
    <property type="match status" value="1"/>
</dbReference>
<evidence type="ECO:0000256" key="6">
    <source>
        <dbReference type="ARBA" id="ARBA00022777"/>
    </source>
</evidence>
<keyword evidence="5 10" id="KW-0808">Transferase</keyword>
<dbReference type="EMBL" id="UHFG01000004">
    <property type="protein sequence ID" value="SUN50990.1"/>
    <property type="molecule type" value="Genomic_DNA"/>
</dbReference>
<dbReference type="SUPFAM" id="SSF55874">
    <property type="entry name" value="ATPase domain of HSP90 chaperone/DNA topoisomerase II/histidine kinase"/>
    <property type="match status" value="1"/>
</dbReference>
<dbReference type="GO" id="GO:0005886">
    <property type="term" value="C:plasma membrane"/>
    <property type="evidence" value="ECO:0007669"/>
    <property type="project" value="TreeGrafter"/>
</dbReference>
<reference evidence="10 11" key="1">
    <citation type="submission" date="2018-06" db="EMBL/GenBank/DDBJ databases">
        <authorList>
            <consortium name="Pathogen Informatics"/>
            <person name="Doyle S."/>
        </authorList>
    </citation>
    <scope>NUCLEOTIDE SEQUENCE [LARGE SCALE GENOMIC DNA]</scope>
    <source>
        <strain evidence="10 11">NCTC4670</strain>
    </source>
</reference>
<dbReference type="InterPro" id="IPR004358">
    <property type="entry name" value="Sig_transdc_His_kin-like_C"/>
</dbReference>
<dbReference type="GO" id="GO:0004721">
    <property type="term" value="F:phosphoprotein phosphatase activity"/>
    <property type="evidence" value="ECO:0007669"/>
    <property type="project" value="TreeGrafter"/>
</dbReference>
<evidence type="ECO:0000256" key="3">
    <source>
        <dbReference type="ARBA" id="ARBA00012438"/>
    </source>
</evidence>
<keyword evidence="8" id="KW-0812">Transmembrane</keyword>
<dbReference type="PROSITE" id="PS50109">
    <property type="entry name" value="HIS_KIN"/>
    <property type="match status" value="1"/>
</dbReference>
<proteinExistence type="predicted"/>
<dbReference type="PRINTS" id="PR00344">
    <property type="entry name" value="BCTRLSENSOR"/>
</dbReference>
<dbReference type="Pfam" id="PF00512">
    <property type="entry name" value="HisKA"/>
    <property type="match status" value="1"/>
</dbReference>
<feature type="domain" description="Histidine kinase" evidence="9">
    <location>
        <begin position="224"/>
        <end position="439"/>
    </location>
</feature>
<dbReference type="SMART" id="SM00388">
    <property type="entry name" value="HisKA"/>
    <property type="match status" value="1"/>
</dbReference>
<evidence type="ECO:0000256" key="8">
    <source>
        <dbReference type="SAM" id="Phobius"/>
    </source>
</evidence>
<evidence type="ECO:0000313" key="10">
    <source>
        <dbReference type="EMBL" id="SUN50990.1"/>
    </source>
</evidence>
<keyword evidence="8" id="KW-0472">Membrane</keyword>
<comment type="subcellular location">
    <subcellularLocation>
        <location evidence="2">Membrane</location>
    </subcellularLocation>
</comment>
<keyword evidence="7" id="KW-0902">Two-component regulatory system</keyword>
<dbReference type="GO" id="GO:0016036">
    <property type="term" value="P:cellular response to phosphate starvation"/>
    <property type="evidence" value="ECO:0007669"/>
    <property type="project" value="TreeGrafter"/>
</dbReference>
<gene>
    <name evidence="10" type="primary">pnpS</name>
    <name evidence="10" type="ORF">NCTC4670_01772</name>
</gene>
<dbReference type="GO" id="GO:0000155">
    <property type="term" value="F:phosphorelay sensor kinase activity"/>
    <property type="evidence" value="ECO:0007669"/>
    <property type="project" value="InterPro"/>
</dbReference>
<dbReference type="InterPro" id="IPR036890">
    <property type="entry name" value="HATPase_C_sf"/>
</dbReference>
<dbReference type="NCBIfam" id="NF046044">
    <property type="entry name" value="PnpS"/>
    <property type="match status" value="1"/>
</dbReference>
<dbReference type="PANTHER" id="PTHR45453:SF1">
    <property type="entry name" value="PHOSPHATE REGULON SENSOR PROTEIN PHOR"/>
    <property type="match status" value="1"/>
</dbReference>
<evidence type="ECO:0000313" key="11">
    <source>
        <dbReference type="Proteomes" id="UP000254797"/>
    </source>
</evidence>
<feature type="transmembrane region" description="Helical" evidence="8">
    <location>
        <begin position="7"/>
        <end position="25"/>
    </location>
</feature>
<dbReference type="Proteomes" id="UP000254797">
    <property type="component" value="Unassembled WGS sequence"/>
</dbReference>
<dbReference type="FunFam" id="1.10.287.130:FF:000001">
    <property type="entry name" value="Two-component sensor histidine kinase"/>
    <property type="match status" value="1"/>
</dbReference>
<dbReference type="InterPro" id="IPR003661">
    <property type="entry name" value="HisK_dim/P_dom"/>
</dbReference>
<dbReference type="SUPFAM" id="SSF47384">
    <property type="entry name" value="Homodimeric domain of signal transducing histidine kinase"/>
    <property type="match status" value="1"/>
</dbReference>
<keyword evidence="8" id="KW-1133">Transmembrane helix</keyword>
<dbReference type="InterPro" id="IPR005467">
    <property type="entry name" value="His_kinase_dom"/>
</dbReference>
<dbReference type="CDD" id="cd00075">
    <property type="entry name" value="HATPase"/>
    <property type="match status" value="1"/>
</dbReference>
<dbReference type="EC" id="2.7.13.3" evidence="3"/>
<dbReference type="Gene3D" id="3.30.565.10">
    <property type="entry name" value="Histidine kinase-like ATPase, C-terminal domain"/>
    <property type="match status" value="1"/>
</dbReference>
<dbReference type="InterPro" id="IPR003594">
    <property type="entry name" value="HATPase_dom"/>
</dbReference>
<organism evidence="10 11">
    <name type="scientific">Streptococcus dysgalactiae subsp. dysgalactiae</name>
    <dbReference type="NCBI Taxonomy" id="99822"/>
    <lineage>
        <taxon>Bacteria</taxon>
        <taxon>Bacillati</taxon>
        <taxon>Bacillota</taxon>
        <taxon>Bacilli</taxon>
        <taxon>Lactobacillales</taxon>
        <taxon>Streptococcaceae</taxon>
        <taxon>Streptococcus</taxon>
    </lineage>
</organism>
<dbReference type="Pfam" id="PF02518">
    <property type="entry name" value="HATPase_c"/>
    <property type="match status" value="1"/>
</dbReference>
<evidence type="ECO:0000256" key="7">
    <source>
        <dbReference type="ARBA" id="ARBA00023012"/>
    </source>
</evidence>
<evidence type="ECO:0000256" key="4">
    <source>
        <dbReference type="ARBA" id="ARBA00022553"/>
    </source>
</evidence>
<name>A0A380JWW4_STRDY</name>
<protein>
    <recommendedName>
        <fullName evidence="3">histidine kinase</fullName>
        <ecNumber evidence="3">2.7.13.3</ecNumber>
    </recommendedName>
</protein>
<dbReference type="PANTHER" id="PTHR45453">
    <property type="entry name" value="PHOSPHATE REGULON SENSOR PROTEIN PHOR"/>
    <property type="match status" value="1"/>
</dbReference>
<evidence type="ECO:0000259" key="9">
    <source>
        <dbReference type="PROSITE" id="PS50109"/>
    </source>
</evidence>
<dbReference type="FunFam" id="3.30.565.10:FF:000049">
    <property type="entry name" value="Two-component sensor histidine kinase"/>
    <property type="match status" value="1"/>
</dbReference>
<dbReference type="InterPro" id="IPR050351">
    <property type="entry name" value="BphY/WalK/GraS-like"/>
</dbReference>
<dbReference type="RefSeq" id="WP_115246534.1">
    <property type="nucleotide sequence ID" value="NZ_JAIEZZ010000005.1"/>
</dbReference>
<keyword evidence="6 10" id="KW-0418">Kinase</keyword>
<evidence type="ECO:0000256" key="2">
    <source>
        <dbReference type="ARBA" id="ARBA00004370"/>
    </source>
</evidence>
<comment type="catalytic activity">
    <reaction evidence="1">
        <text>ATP + protein L-histidine = ADP + protein N-phospho-L-histidine.</text>
        <dbReference type="EC" id="2.7.13.3"/>
    </reaction>
</comment>
<sequence>MKRYLQFLLVSFGLSFFILLGMAVAQLSKGVGLFLLALLLGSSAYWICRLWRWEQAFESLHQPLLTSNDHFLKKGQEDLTFLAKYMTDLKTDLVQQERHYKDLSEKMETLLSHLTMGMFLVSSKGQLLLSSKSLPHYFPDMTEEMTSIEDLKRMDIRNLIHQAFDQRLKVKKEVAGFHEDDLILEVTAVPIINDAKSVSAVLVLLYDLTTIRTYEKMNLDFVSNASHELRTPVTSIKGFAETIKAMPPEEEALKGDFLEIIYKESLRLEHIIEYLLTLSKLQQMTLQLTEIELAVFVEELKQSLQPQLGKKDLQLNLQVPDDLMLVSDRQLLSQILLNLLSNAIRYTEEGGHISVEVKKVTDGLAISVTDTGIGMSQLELSRIFERFYRVNKGRSRQNGGTGLGLAIVKELSQLLGGQVTVTSQLGKGSRFTLLLPEQISLD</sequence>
<evidence type="ECO:0000256" key="1">
    <source>
        <dbReference type="ARBA" id="ARBA00000085"/>
    </source>
</evidence>
<evidence type="ECO:0000256" key="5">
    <source>
        <dbReference type="ARBA" id="ARBA00022679"/>
    </source>
</evidence>
<dbReference type="InterPro" id="IPR036097">
    <property type="entry name" value="HisK_dim/P_sf"/>
</dbReference>
<keyword evidence="4" id="KW-0597">Phosphoprotein</keyword>
<accession>A0A380JWW4</accession>
<dbReference type="CDD" id="cd00082">
    <property type="entry name" value="HisKA"/>
    <property type="match status" value="1"/>
</dbReference>
<dbReference type="AlphaFoldDB" id="A0A380JWW4"/>